<dbReference type="AlphaFoldDB" id="A0A426ZVF9"/>
<sequence length="137" mass="14527">MGGDVASVSLPPRGDVSSPCTGTIVACGLRGQRLTDGPRAARACEQHTGEDGGQVLFLLFPFSSSIDADSRFLRQLTVDNRNRLPMAEINHRRLILAVSPSSGRSAYRSAVGPVCTGWYWALPLGKENLGGTTLGTL</sequence>
<accession>A0A426ZVF9</accession>
<evidence type="ECO:0000313" key="1">
    <source>
        <dbReference type="EMBL" id="RRT67953.1"/>
    </source>
</evidence>
<reference evidence="1 2" key="1">
    <citation type="journal article" date="2014" name="Agronomy (Basel)">
        <title>A Draft Genome Sequence for Ensete ventricosum, the Drought-Tolerant Tree Against Hunger.</title>
        <authorList>
            <person name="Harrison J."/>
            <person name="Moore K.A."/>
            <person name="Paszkiewicz K."/>
            <person name="Jones T."/>
            <person name="Grant M."/>
            <person name="Ambacheew D."/>
            <person name="Muzemil S."/>
            <person name="Studholme D.J."/>
        </authorList>
    </citation>
    <scope>NUCLEOTIDE SEQUENCE [LARGE SCALE GENOMIC DNA]</scope>
</reference>
<evidence type="ECO:0000313" key="2">
    <source>
        <dbReference type="Proteomes" id="UP000287651"/>
    </source>
</evidence>
<dbReference type="EMBL" id="AMZH03004858">
    <property type="protein sequence ID" value="RRT67953.1"/>
    <property type="molecule type" value="Genomic_DNA"/>
</dbReference>
<comment type="caution">
    <text evidence="1">The sequence shown here is derived from an EMBL/GenBank/DDBJ whole genome shotgun (WGS) entry which is preliminary data.</text>
</comment>
<gene>
    <name evidence="1" type="ORF">B296_00025926</name>
</gene>
<proteinExistence type="predicted"/>
<protein>
    <submittedName>
        <fullName evidence="1">Uncharacterized protein</fullName>
    </submittedName>
</protein>
<dbReference type="Proteomes" id="UP000287651">
    <property type="component" value="Unassembled WGS sequence"/>
</dbReference>
<organism evidence="1 2">
    <name type="scientific">Ensete ventricosum</name>
    <name type="common">Abyssinian banana</name>
    <name type="synonym">Musa ensete</name>
    <dbReference type="NCBI Taxonomy" id="4639"/>
    <lineage>
        <taxon>Eukaryota</taxon>
        <taxon>Viridiplantae</taxon>
        <taxon>Streptophyta</taxon>
        <taxon>Embryophyta</taxon>
        <taxon>Tracheophyta</taxon>
        <taxon>Spermatophyta</taxon>
        <taxon>Magnoliopsida</taxon>
        <taxon>Liliopsida</taxon>
        <taxon>Zingiberales</taxon>
        <taxon>Musaceae</taxon>
        <taxon>Ensete</taxon>
    </lineage>
</organism>
<name>A0A426ZVF9_ENSVE</name>